<evidence type="ECO:0000256" key="2">
    <source>
        <dbReference type="ARBA" id="ARBA00004687"/>
    </source>
</evidence>
<accession>A0A1E3NW49</accession>
<dbReference type="RefSeq" id="XP_019036565.1">
    <property type="nucleotide sequence ID" value="XM_019180483.1"/>
</dbReference>
<evidence type="ECO:0000256" key="7">
    <source>
        <dbReference type="ARBA" id="ARBA00022824"/>
    </source>
</evidence>
<feature type="transmembrane region" description="Helical" evidence="11">
    <location>
        <begin position="173"/>
        <end position="191"/>
    </location>
</feature>
<evidence type="ECO:0000256" key="5">
    <source>
        <dbReference type="ARBA" id="ARBA00022502"/>
    </source>
</evidence>
<organism evidence="12 13">
    <name type="scientific">Wickerhamomyces anomalus (strain ATCC 58044 / CBS 1984 / NCYC 433 / NRRL Y-366-8)</name>
    <name type="common">Yeast</name>
    <name type="synonym">Hansenula anomala</name>
    <dbReference type="NCBI Taxonomy" id="683960"/>
    <lineage>
        <taxon>Eukaryota</taxon>
        <taxon>Fungi</taxon>
        <taxon>Dikarya</taxon>
        <taxon>Ascomycota</taxon>
        <taxon>Saccharomycotina</taxon>
        <taxon>Saccharomycetes</taxon>
        <taxon>Phaffomycetales</taxon>
        <taxon>Wickerhamomycetaceae</taxon>
        <taxon>Wickerhamomyces</taxon>
    </lineage>
</organism>
<dbReference type="Pfam" id="PF06699">
    <property type="entry name" value="PIG-F"/>
    <property type="match status" value="1"/>
</dbReference>
<keyword evidence="13" id="KW-1185">Reference proteome</keyword>
<feature type="transmembrane region" description="Helical" evidence="11">
    <location>
        <begin position="143"/>
        <end position="161"/>
    </location>
</feature>
<reference evidence="12 13" key="1">
    <citation type="journal article" date="2016" name="Proc. Natl. Acad. Sci. U.S.A.">
        <title>Comparative genomics of biotechnologically important yeasts.</title>
        <authorList>
            <person name="Riley R."/>
            <person name="Haridas S."/>
            <person name="Wolfe K.H."/>
            <person name="Lopes M.R."/>
            <person name="Hittinger C.T."/>
            <person name="Goeker M."/>
            <person name="Salamov A.A."/>
            <person name="Wisecaver J.H."/>
            <person name="Long T.M."/>
            <person name="Calvey C.H."/>
            <person name="Aerts A.L."/>
            <person name="Barry K.W."/>
            <person name="Choi C."/>
            <person name="Clum A."/>
            <person name="Coughlan A.Y."/>
            <person name="Deshpande S."/>
            <person name="Douglass A.P."/>
            <person name="Hanson S.J."/>
            <person name="Klenk H.-P."/>
            <person name="LaButti K.M."/>
            <person name="Lapidus A."/>
            <person name="Lindquist E.A."/>
            <person name="Lipzen A.M."/>
            <person name="Meier-Kolthoff J.P."/>
            <person name="Ohm R.A."/>
            <person name="Otillar R.P."/>
            <person name="Pangilinan J.L."/>
            <person name="Peng Y."/>
            <person name="Rokas A."/>
            <person name="Rosa C.A."/>
            <person name="Scheuner C."/>
            <person name="Sibirny A.A."/>
            <person name="Slot J.C."/>
            <person name="Stielow J.B."/>
            <person name="Sun H."/>
            <person name="Kurtzman C.P."/>
            <person name="Blackwell M."/>
            <person name="Grigoriev I.V."/>
            <person name="Jeffries T.W."/>
        </authorList>
    </citation>
    <scope>NUCLEOTIDE SEQUENCE [LARGE SCALE GENOMIC DNA]</scope>
    <source>
        <strain evidence="13">ATCC 58044 / CBS 1984 / NCYC 433 / NRRL Y-366-8</strain>
    </source>
</reference>
<dbReference type="GO" id="GO:0005789">
    <property type="term" value="C:endoplasmic reticulum membrane"/>
    <property type="evidence" value="ECO:0007669"/>
    <property type="project" value="UniProtKB-SubCell"/>
</dbReference>
<evidence type="ECO:0000256" key="3">
    <source>
        <dbReference type="ARBA" id="ARBA00007978"/>
    </source>
</evidence>
<dbReference type="InterPro" id="IPR009580">
    <property type="entry name" value="GPI_biosynthesis_protein_Pig-F"/>
</dbReference>
<evidence type="ECO:0000256" key="4">
    <source>
        <dbReference type="ARBA" id="ARBA00020927"/>
    </source>
</evidence>
<name>A0A1E3NW49_WICAA</name>
<dbReference type="UniPathway" id="UPA00196"/>
<evidence type="ECO:0000256" key="10">
    <source>
        <dbReference type="SAM" id="MobiDB-lite"/>
    </source>
</evidence>
<dbReference type="GO" id="GO:0006506">
    <property type="term" value="P:GPI anchor biosynthetic process"/>
    <property type="evidence" value="ECO:0007669"/>
    <property type="project" value="UniProtKB-UniPathway"/>
</dbReference>
<comment type="subcellular location">
    <subcellularLocation>
        <location evidence="1">Endoplasmic reticulum membrane</location>
        <topology evidence="1">Multi-pass membrane protein</topology>
    </subcellularLocation>
</comment>
<feature type="transmembrane region" description="Helical" evidence="11">
    <location>
        <begin position="69"/>
        <end position="88"/>
    </location>
</feature>
<sequence length="220" mass="24698">MAARHTPKKTVSFSDNAPPTKESNGELDDGISIPFSLKTIPFHYLLIVFSILKQDITRSNVMNNLTNNLYALIATQLVYTFLFVTNIVELTKKKNNKKIKLSVGKDYNILLISILIAFVLILPIYILVVLFGAPFTTFLKENLILSSHIAFLAYPIIVSFLKIGEKGVFHKYLAFIAVGAWFGAIVIPLDWDRDWQNWPLPIVISSYIGSFIGYSIAGIL</sequence>
<keyword evidence="5" id="KW-0337">GPI-anchor biosynthesis</keyword>
<comment type="pathway">
    <text evidence="2">Glycolipid biosynthesis; glycosylphosphatidylinositol-anchor biosynthesis.</text>
</comment>
<keyword evidence="8 11" id="KW-1133">Transmembrane helix</keyword>
<evidence type="ECO:0000256" key="6">
    <source>
        <dbReference type="ARBA" id="ARBA00022692"/>
    </source>
</evidence>
<dbReference type="GeneID" id="30197729"/>
<keyword evidence="6 11" id="KW-0812">Transmembrane</keyword>
<dbReference type="GO" id="GO:0051377">
    <property type="term" value="F:mannose-ethanolamine phosphotransferase activity"/>
    <property type="evidence" value="ECO:0007669"/>
    <property type="project" value="EnsemblFungi"/>
</dbReference>
<evidence type="ECO:0000313" key="13">
    <source>
        <dbReference type="Proteomes" id="UP000094112"/>
    </source>
</evidence>
<gene>
    <name evidence="12" type="ORF">WICANDRAFT_106890</name>
</gene>
<protein>
    <recommendedName>
        <fullName evidence="4">Glycosylphosphatidylinositol anchor biosynthesis protein 11</fullName>
    </recommendedName>
</protein>
<dbReference type="OrthoDB" id="3980320at2759"/>
<feature type="transmembrane region" description="Helical" evidence="11">
    <location>
        <begin position="197"/>
        <end position="217"/>
    </location>
</feature>
<dbReference type="AlphaFoldDB" id="A0A1E3NW49"/>
<dbReference type="Proteomes" id="UP000094112">
    <property type="component" value="Unassembled WGS sequence"/>
</dbReference>
<dbReference type="EMBL" id="KV454213">
    <property type="protein sequence ID" value="ODQ57358.1"/>
    <property type="molecule type" value="Genomic_DNA"/>
</dbReference>
<comment type="similarity">
    <text evidence="3">Belongs to the PIGF family.</text>
</comment>
<evidence type="ECO:0000256" key="9">
    <source>
        <dbReference type="ARBA" id="ARBA00023136"/>
    </source>
</evidence>
<proteinExistence type="inferred from homology"/>
<feature type="transmembrane region" description="Helical" evidence="11">
    <location>
        <begin position="109"/>
        <end position="131"/>
    </location>
</feature>
<feature type="region of interest" description="Disordered" evidence="10">
    <location>
        <begin position="1"/>
        <end position="26"/>
    </location>
</feature>
<evidence type="ECO:0000256" key="8">
    <source>
        <dbReference type="ARBA" id="ARBA00022989"/>
    </source>
</evidence>
<evidence type="ECO:0000313" key="12">
    <source>
        <dbReference type="EMBL" id="ODQ57358.1"/>
    </source>
</evidence>
<keyword evidence="9 11" id="KW-0472">Membrane</keyword>
<dbReference type="STRING" id="683960.A0A1E3NW49"/>
<evidence type="ECO:0000256" key="11">
    <source>
        <dbReference type="SAM" id="Phobius"/>
    </source>
</evidence>
<evidence type="ECO:0000256" key="1">
    <source>
        <dbReference type="ARBA" id="ARBA00004477"/>
    </source>
</evidence>
<keyword evidence="7" id="KW-0256">Endoplasmic reticulum</keyword>